<evidence type="ECO:0000256" key="1">
    <source>
        <dbReference type="SAM" id="MobiDB-lite"/>
    </source>
</evidence>
<proteinExistence type="predicted"/>
<feature type="non-terminal residue" evidence="2">
    <location>
        <position position="26"/>
    </location>
</feature>
<sequence>MSKKEKTLKGKIPSRRKFFKAAAATG</sequence>
<evidence type="ECO:0000313" key="2">
    <source>
        <dbReference type="EMBL" id="SVE13351.1"/>
    </source>
</evidence>
<evidence type="ECO:0008006" key="3">
    <source>
        <dbReference type="Google" id="ProtNLM"/>
    </source>
</evidence>
<dbReference type="PROSITE" id="PS51318">
    <property type="entry name" value="TAT"/>
    <property type="match status" value="1"/>
</dbReference>
<dbReference type="EMBL" id="UINC01196370">
    <property type="protein sequence ID" value="SVE13351.1"/>
    <property type="molecule type" value="Genomic_DNA"/>
</dbReference>
<reference evidence="2" key="1">
    <citation type="submission" date="2018-05" db="EMBL/GenBank/DDBJ databases">
        <authorList>
            <person name="Lanie J.A."/>
            <person name="Ng W.-L."/>
            <person name="Kazmierczak K.M."/>
            <person name="Andrzejewski T.M."/>
            <person name="Davidsen T.M."/>
            <person name="Wayne K.J."/>
            <person name="Tettelin H."/>
            <person name="Glass J.I."/>
            <person name="Rusch D."/>
            <person name="Podicherti R."/>
            <person name="Tsui H.-C.T."/>
            <person name="Winkler M.E."/>
        </authorList>
    </citation>
    <scope>NUCLEOTIDE SEQUENCE</scope>
</reference>
<feature type="region of interest" description="Disordered" evidence="1">
    <location>
        <begin position="1"/>
        <end position="26"/>
    </location>
</feature>
<gene>
    <name evidence="2" type="ORF">METZ01_LOCUS466205</name>
</gene>
<organism evidence="2">
    <name type="scientific">marine metagenome</name>
    <dbReference type="NCBI Taxonomy" id="408172"/>
    <lineage>
        <taxon>unclassified sequences</taxon>
        <taxon>metagenomes</taxon>
        <taxon>ecological metagenomes</taxon>
    </lineage>
</organism>
<protein>
    <recommendedName>
        <fullName evidence="3">Ubiquitinol-cytochrome C reductase Fe-S subunit TAT signal domain-containing protein</fullName>
    </recommendedName>
</protein>
<dbReference type="AlphaFoldDB" id="A0A383B0E4"/>
<dbReference type="InterPro" id="IPR006311">
    <property type="entry name" value="TAT_signal"/>
</dbReference>
<accession>A0A383B0E4</accession>
<name>A0A383B0E4_9ZZZZ</name>